<feature type="binding site" evidence="8">
    <location>
        <position position="81"/>
    </location>
    <ligand>
        <name>NAD(+)</name>
        <dbReference type="ChEBI" id="CHEBI:57540"/>
    </ligand>
</feature>
<dbReference type="InterPro" id="IPR014007">
    <property type="entry name" value="23BDH"/>
</dbReference>
<dbReference type="PRINTS" id="PR00081">
    <property type="entry name" value="GDHRDH"/>
</dbReference>
<dbReference type="EMBL" id="JAPRFR010000001">
    <property type="protein sequence ID" value="MCZ0725610.1"/>
    <property type="molecule type" value="Genomic_DNA"/>
</dbReference>
<feature type="binding site" evidence="8">
    <location>
        <begin position="177"/>
        <end position="182"/>
    </location>
    <ligand>
        <name>NAD(+)</name>
        <dbReference type="ChEBI" id="CHEBI:57540"/>
    </ligand>
</feature>
<comment type="caution">
    <text evidence="9">The sequence shown here is derived from an EMBL/GenBank/DDBJ whole genome shotgun (WGS) entry which is preliminary data.</text>
</comment>
<feature type="binding site" evidence="8">
    <location>
        <position position="147"/>
    </location>
    <ligand>
        <name>NAD(+)</name>
        <dbReference type="ChEBI" id="CHEBI:57540"/>
    </ligand>
</feature>
<evidence type="ECO:0000256" key="1">
    <source>
        <dbReference type="ARBA" id="ARBA00003200"/>
    </source>
</evidence>
<evidence type="ECO:0000256" key="7">
    <source>
        <dbReference type="PIRSR" id="PIRSR614007-1"/>
    </source>
</evidence>
<feature type="binding site" evidence="8">
    <location>
        <position position="33"/>
    </location>
    <ligand>
        <name>NAD(+)</name>
        <dbReference type="ChEBI" id="CHEBI:57540"/>
    </ligand>
</feature>
<sequence length="251" mass="25975">MTKVAIITGAAQGIGEAAAKRLHQDGFKVAILDFNLEGAEKVAQAVDGIAVKVDVSDREDVYRAVGEVVDQLGSIDVMVNNAGVAPGGPLMAMREDDVNKSFAVNAGGVLWGIQAAADQFIKQGKGGKIINASSQAGIVGNQGIGLYGATKFAVRGLTQTAAQELAEHKIAVNAYAPGSAVTPMLKASAHEIAQEAGQDDQWALDQFAQGVTMGRLAEPEDIAKVIAFLASDDANYITGQTIVVDGGTIFH</sequence>
<feature type="binding site" evidence="8">
    <location>
        <begin position="54"/>
        <end position="55"/>
    </location>
    <ligand>
        <name>NAD(+)</name>
        <dbReference type="ChEBI" id="CHEBI:57540"/>
    </ligand>
</feature>
<keyword evidence="4" id="KW-0560">Oxidoreductase</keyword>
<dbReference type="FunFam" id="3.40.50.720:FF:000084">
    <property type="entry name" value="Short-chain dehydrogenase reductase"/>
    <property type="match status" value="1"/>
</dbReference>
<dbReference type="GO" id="GO:0052588">
    <property type="term" value="F:diacetyl reductase ((S)-acetoin forming) (NAD+) activity"/>
    <property type="evidence" value="ECO:0007669"/>
    <property type="project" value="UniProtKB-EC"/>
</dbReference>
<evidence type="ECO:0000256" key="3">
    <source>
        <dbReference type="ARBA" id="ARBA00012848"/>
    </source>
</evidence>
<dbReference type="AlphaFoldDB" id="A0A9X3JFQ8"/>
<keyword evidence="10" id="KW-1185">Reference proteome</keyword>
<evidence type="ECO:0000256" key="4">
    <source>
        <dbReference type="ARBA" id="ARBA00023002"/>
    </source>
</evidence>
<dbReference type="InterPro" id="IPR036291">
    <property type="entry name" value="NAD(P)-bd_dom_sf"/>
</dbReference>
<name>A0A9X3JFQ8_9LACT</name>
<dbReference type="Gene3D" id="3.40.50.720">
    <property type="entry name" value="NAD(P)-binding Rossmann-like Domain"/>
    <property type="match status" value="1"/>
</dbReference>
<feature type="active site" description="Proton acceptor" evidence="7">
    <location>
        <position position="147"/>
    </location>
</feature>
<proteinExistence type="inferred from homology"/>
<evidence type="ECO:0000256" key="5">
    <source>
        <dbReference type="ARBA" id="ARBA00023027"/>
    </source>
</evidence>
<comment type="function">
    <text evidence="1">Catalyzes the irreversible reduction of 2,3-butanediol to (S)-acetoin in the presence of NADH.</text>
</comment>
<keyword evidence="5 8" id="KW-0520">NAD</keyword>
<evidence type="ECO:0000256" key="2">
    <source>
        <dbReference type="ARBA" id="ARBA00006484"/>
    </source>
</evidence>
<evidence type="ECO:0000256" key="8">
    <source>
        <dbReference type="PIRSR" id="PIRSR614007-2"/>
    </source>
</evidence>
<dbReference type="PROSITE" id="PS00061">
    <property type="entry name" value="ADH_SHORT"/>
    <property type="match status" value="1"/>
</dbReference>
<gene>
    <name evidence="9" type="ORF">OW157_03380</name>
</gene>
<dbReference type="InterPro" id="IPR020904">
    <property type="entry name" value="Sc_DH/Rdtase_CS"/>
</dbReference>
<dbReference type="GO" id="GO:0048038">
    <property type="term" value="F:quinone binding"/>
    <property type="evidence" value="ECO:0007669"/>
    <property type="project" value="TreeGrafter"/>
</dbReference>
<dbReference type="GO" id="GO:0006633">
    <property type="term" value="P:fatty acid biosynthetic process"/>
    <property type="evidence" value="ECO:0007669"/>
    <property type="project" value="TreeGrafter"/>
</dbReference>
<dbReference type="SUPFAM" id="SSF51735">
    <property type="entry name" value="NAD(P)-binding Rossmann-fold domains"/>
    <property type="match status" value="1"/>
</dbReference>
<reference evidence="9" key="1">
    <citation type="submission" date="2022-12" db="EMBL/GenBank/DDBJ databases">
        <title>Description and comparative metabolic analysis of Aerococcus sp. nov., isolated from the feces of a pig.</title>
        <authorList>
            <person name="Chang Y.-H."/>
        </authorList>
    </citation>
    <scope>NUCLEOTIDE SEQUENCE</scope>
    <source>
        <strain evidence="9">YH-aer222</strain>
    </source>
</reference>
<dbReference type="Pfam" id="PF13561">
    <property type="entry name" value="adh_short_C2"/>
    <property type="match status" value="1"/>
</dbReference>
<dbReference type="RefSeq" id="WP_268751925.1">
    <property type="nucleotide sequence ID" value="NZ_JAPRFQ010000001.1"/>
</dbReference>
<dbReference type="GO" id="GO:0008206">
    <property type="term" value="P:bile acid metabolic process"/>
    <property type="evidence" value="ECO:0007669"/>
    <property type="project" value="UniProtKB-ARBA"/>
</dbReference>
<organism evidence="9 10">
    <name type="scientific">Aerococcus kribbianus</name>
    <dbReference type="NCBI Taxonomy" id="2999064"/>
    <lineage>
        <taxon>Bacteria</taxon>
        <taxon>Bacillati</taxon>
        <taxon>Bacillota</taxon>
        <taxon>Bacilli</taxon>
        <taxon>Lactobacillales</taxon>
        <taxon>Aerococcaceae</taxon>
        <taxon>Aerococcus</taxon>
    </lineage>
</organism>
<evidence type="ECO:0000313" key="9">
    <source>
        <dbReference type="EMBL" id="MCZ0725610.1"/>
    </source>
</evidence>
<comment type="similarity">
    <text evidence="2">Belongs to the short-chain dehydrogenases/reductases (SDR) family.</text>
</comment>
<dbReference type="NCBIfam" id="TIGR02415">
    <property type="entry name" value="23BDH"/>
    <property type="match status" value="1"/>
</dbReference>
<dbReference type="Proteomes" id="UP001146670">
    <property type="component" value="Unassembled WGS sequence"/>
</dbReference>
<evidence type="ECO:0000313" key="10">
    <source>
        <dbReference type="Proteomes" id="UP001146670"/>
    </source>
</evidence>
<accession>A0A9X3JFQ8</accession>
<dbReference type="InterPro" id="IPR002347">
    <property type="entry name" value="SDR_fam"/>
</dbReference>
<dbReference type="EC" id="1.1.1.304" evidence="3"/>
<comment type="catalytic activity">
    <reaction evidence="6">
        <text>(S)-acetoin + NAD(+) = diacetyl + NADH + H(+)</text>
        <dbReference type="Rhea" id="RHEA:27286"/>
        <dbReference type="ChEBI" id="CHEBI:15378"/>
        <dbReference type="ChEBI" id="CHEBI:15687"/>
        <dbReference type="ChEBI" id="CHEBI:16583"/>
        <dbReference type="ChEBI" id="CHEBI:57540"/>
        <dbReference type="ChEBI" id="CHEBI:57945"/>
        <dbReference type="EC" id="1.1.1.304"/>
    </reaction>
</comment>
<dbReference type="GO" id="GO:0045150">
    <property type="term" value="P:acetoin catabolic process"/>
    <property type="evidence" value="ECO:0007669"/>
    <property type="project" value="InterPro"/>
</dbReference>
<feature type="binding site" evidence="8">
    <location>
        <begin position="12"/>
        <end position="14"/>
    </location>
    <ligand>
        <name>NAD(+)</name>
        <dbReference type="ChEBI" id="CHEBI:57540"/>
    </ligand>
</feature>
<dbReference type="PANTHER" id="PTHR42760:SF121">
    <property type="entry name" value="3-OXOACYL-(ACYL-CARRIER-PROTEIN) REDUCTASE"/>
    <property type="match status" value="1"/>
</dbReference>
<dbReference type="PANTHER" id="PTHR42760">
    <property type="entry name" value="SHORT-CHAIN DEHYDROGENASES/REDUCTASES FAMILY MEMBER"/>
    <property type="match status" value="1"/>
</dbReference>
<protein>
    <recommendedName>
        <fullName evidence="3">diacetyl reductase [(S)-acetoin forming]</fullName>
        <ecNumber evidence="3">1.1.1.304</ecNumber>
    </recommendedName>
</protein>
<feature type="binding site" evidence="8">
    <location>
        <position position="151"/>
    </location>
    <ligand>
        <name>NAD(+)</name>
        <dbReference type="ChEBI" id="CHEBI:57540"/>
    </ligand>
</feature>
<evidence type="ECO:0000256" key="6">
    <source>
        <dbReference type="ARBA" id="ARBA00047315"/>
    </source>
</evidence>
<dbReference type="PRINTS" id="PR00080">
    <property type="entry name" value="SDRFAMILY"/>
</dbReference>
<dbReference type="NCBIfam" id="NF005559">
    <property type="entry name" value="PRK07231.1"/>
    <property type="match status" value="1"/>
</dbReference>